<keyword evidence="6 20" id="KW-1133">Transmembrane helix</keyword>
<dbReference type="CTD" id="4158"/>
<dbReference type="InterPro" id="IPR001671">
    <property type="entry name" value="Melcrt_ACTH_rcpt"/>
</dbReference>
<evidence type="ECO:0000313" key="22">
    <source>
        <dbReference type="Proteomes" id="UP000189705"/>
    </source>
</evidence>
<feature type="transmembrane region" description="Helical" evidence="20">
    <location>
        <begin position="161"/>
        <end position="181"/>
    </location>
</feature>
<evidence type="ECO:0000256" key="17">
    <source>
        <dbReference type="ARBA" id="ARBA00058340"/>
    </source>
</evidence>
<dbReference type="InterPro" id="IPR001168">
    <property type="entry name" value="ACTH_rcpt"/>
</dbReference>
<evidence type="ECO:0000256" key="19">
    <source>
        <dbReference type="RuleBase" id="RU000688"/>
    </source>
</evidence>
<dbReference type="SUPFAM" id="SSF81321">
    <property type="entry name" value="Family A G protein-coupled receptor-like"/>
    <property type="match status" value="1"/>
</dbReference>
<keyword evidence="5" id="KW-0832">Ubl conjugation</keyword>
<sequence length="318" mass="35963">MRTDRASEIIRLLGQTSIPSSENISALSLNRTDCTQVVVPEEVFFTIAAVGILENLLVLIAVIRNKNLHLPMYFFICSLAVSDMLGSLYKTLENILIILCKMGYLKPRGDFETKMDDVIDSMFILSLLGSIFSLLTIAADRYITIFYALRYHNIMTLKRALIILAAIWTFCAGSGIAIAIFSHETAVVISFTILFPLMLIFILCLYIHMFLLARSHAKKIASLPTSTVHQRTNTKGAITLTIFLGVFLFCWAPFVLHILLMQFCPHNPYCACYMSIFQVNGTLILCNAVIDPMVYAFRSPELWSTFKKMFCCTRSNWK</sequence>
<keyword evidence="14" id="KW-0449">Lipoprotein</keyword>
<dbReference type="PRINTS" id="PR00520">
    <property type="entry name" value="ACTROPHINR"/>
</dbReference>
<evidence type="ECO:0000256" key="6">
    <source>
        <dbReference type="ARBA" id="ARBA00022989"/>
    </source>
</evidence>
<evidence type="ECO:0000256" key="3">
    <source>
        <dbReference type="ARBA" id="ARBA00022475"/>
    </source>
</evidence>
<evidence type="ECO:0000256" key="11">
    <source>
        <dbReference type="ARBA" id="ARBA00023170"/>
    </source>
</evidence>
<evidence type="ECO:0000256" key="16">
    <source>
        <dbReference type="ARBA" id="ARBA00031897"/>
    </source>
</evidence>
<evidence type="ECO:0000256" key="12">
    <source>
        <dbReference type="ARBA" id="ARBA00023180"/>
    </source>
</evidence>
<comment type="subunit">
    <text evidence="18">Homodimer. Interacts with corticotropin (ACTH). Interacts with MRAP; this interaction targets MC2R to the plasma membrane. Interacts with MRAP2; competing with MRAP for binding to MC2R and impairing the binding of corticotropin (ACTH).</text>
</comment>
<evidence type="ECO:0000256" key="1">
    <source>
        <dbReference type="ARBA" id="ARBA00004651"/>
    </source>
</evidence>
<feature type="transmembrane region" description="Helical" evidence="20">
    <location>
        <begin position="237"/>
        <end position="260"/>
    </location>
</feature>
<evidence type="ECO:0000256" key="9">
    <source>
        <dbReference type="ARBA" id="ARBA00023139"/>
    </source>
</evidence>
<dbReference type="PANTHER" id="PTHR22750">
    <property type="entry name" value="G-PROTEIN COUPLED RECEPTOR"/>
    <property type="match status" value="1"/>
</dbReference>
<dbReference type="PRINTS" id="PR00534">
    <property type="entry name" value="MCRFAMILY"/>
</dbReference>
<dbReference type="OrthoDB" id="9894375at2759"/>
<feature type="transmembrane region" description="Helical" evidence="20">
    <location>
        <begin position="123"/>
        <end position="149"/>
    </location>
</feature>
<keyword evidence="7 19" id="KW-0297">G-protein coupled receptor</keyword>
<keyword evidence="8 20" id="KW-0472">Membrane</keyword>
<keyword evidence="9" id="KW-0564">Palmitate</keyword>
<proteinExistence type="inferred from homology"/>
<keyword evidence="13 19" id="KW-0807">Transducer</keyword>
<evidence type="ECO:0000256" key="8">
    <source>
        <dbReference type="ARBA" id="ARBA00023136"/>
    </source>
</evidence>
<organism evidence="22 23">
    <name type="scientific">Alligator sinensis</name>
    <name type="common">Chinese alligator</name>
    <dbReference type="NCBI Taxonomy" id="38654"/>
    <lineage>
        <taxon>Eukaryota</taxon>
        <taxon>Metazoa</taxon>
        <taxon>Chordata</taxon>
        <taxon>Craniata</taxon>
        <taxon>Vertebrata</taxon>
        <taxon>Euteleostomi</taxon>
        <taxon>Archelosauria</taxon>
        <taxon>Archosauria</taxon>
        <taxon>Crocodylia</taxon>
        <taxon>Alligatoridae</taxon>
        <taxon>Alligatorinae</taxon>
        <taxon>Alligator</taxon>
    </lineage>
</organism>
<dbReference type="CDD" id="cd15350">
    <property type="entry name" value="7tmA_MC2R_ACTH_R"/>
    <property type="match status" value="1"/>
</dbReference>
<evidence type="ECO:0000256" key="18">
    <source>
        <dbReference type="ARBA" id="ARBA00065360"/>
    </source>
</evidence>
<dbReference type="GO" id="GO:0005886">
    <property type="term" value="C:plasma membrane"/>
    <property type="evidence" value="ECO:0007669"/>
    <property type="project" value="UniProtKB-SubCell"/>
</dbReference>
<evidence type="ECO:0000256" key="5">
    <source>
        <dbReference type="ARBA" id="ARBA00022843"/>
    </source>
</evidence>
<evidence type="ECO:0000256" key="10">
    <source>
        <dbReference type="ARBA" id="ARBA00023157"/>
    </source>
</evidence>
<evidence type="ECO:0000256" key="13">
    <source>
        <dbReference type="ARBA" id="ARBA00023224"/>
    </source>
</evidence>
<comment type="subcellular location">
    <subcellularLocation>
        <location evidence="1">Cell membrane</location>
        <topology evidence="1">Multi-pass membrane protein</topology>
    </subcellularLocation>
</comment>
<evidence type="ECO:0000256" key="14">
    <source>
        <dbReference type="ARBA" id="ARBA00023288"/>
    </source>
</evidence>
<comment type="similarity">
    <text evidence="19">Belongs to the G-protein coupled receptor 1 family.</text>
</comment>
<dbReference type="GO" id="GO:0004978">
    <property type="term" value="F:corticotropin receptor activity"/>
    <property type="evidence" value="ECO:0007669"/>
    <property type="project" value="InterPro"/>
</dbReference>
<evidence type="ECO:0000256" key="2">
    <source>
        <dbReference type="ARBA" id="ARBA00017113"/>
    </source>
</evidence>
<evidence type="ECO:0000313" key="23">
    <source>
        <dbReference type="RefSeq" id="XP_006024186.1"/>
    </source>
</evidence>
<dbReference type="Gene3D" id="1.20.1070.10">
    <property type="entry name" value="Rhodopsin 7-helix transmembrane proteins"/>
    <property type="match status" value="1"/>
</dbReference>
<keyword evidence="22" id="KW-1185">Reference proteome</keyword>
<comment type="function">
    <text evidence="17">Hormone receptor primarily expressed in adrenal cortex that plays a key role in regulating adrenocortical function. Upon corticotropin (ACTH) binding, facilitates the release of adrenal glucocorticoids, including cortisol and corticosterone. In addition, MC2R is required for fetal and neonatal adrenal gland development. Mechanistically, activates adenylate cyclase (cAMP), the MAPK cascade as well as the cAMP-dependent protein kinase A pathway leading to steroidogenic factor 1/NR5A1-mediated transcriptional activation.</text>
</comment>
<dbReference type="InParanoid" id="A0A1U7S1Y6"/>
<dbReference type="InterPro" id="IPR017452">
    <property type="entry name" value="GPCR_Rhodpsn_7TM"/>
</dbReference>
<keyword evidence="4 19" id="KW-0812">Transmembrane</keyword>
<evidence type="ECO:0000256" key="20">
    <source>
        <dbReference type="SAM" id="Phobius"/>
    </source>
</evidence>
<reference evidence="23" key="1">
    <citation type="submission" date="2025-08" db="UniProtKB">
        <authorList>
            <consortium name="RefSeq"/>
        </authorList>
    </citation>
    <scope>IDENTIFICATION</scope>
</reference>
<accession>A0A1U7S1Y6</accession>
<dbReference type="InterPro" id="IPR000276">
    <property type="entry name" value="GPCR_Rhodpsn"/>
</dbReference>
<dbReference type="STRING" id="38654.A0A1U7S1Y6"/>
<keyword evidence="3" id="KW-1003">Cell membrane</keyword>
<dbReference type="PROSITE" id="PS00237">
    <property type="entry name" value="G_PROTEIN_RECEP_F1_1"/>
    <property type="match status" value="1"/>
</dbReference>
<protein>
    <recommendedName>
        <fullName evidence="2">Adrenocorticotropic hormone receptor</fullName>
    </recommendedName>
    <alternativeName>
        <fullName evidence="16">Adrenocorticotropin receptor</fullName>
    </alternativeName>
    <alternativeName>
        <fullName evidence="15">Melanocortin receptor 2</fullName>
    </alternativeName>
</protein>
<dbReference type="Proteomes" id="UP000189705">
    <property type="component" value="Unplaced"/>
</dbReference>
<keyword evidence="12" id="KW-0325">Glycoprotein</keyword>
<dbReference type="eggNOG" id="KOG3656">
    <property type="taxonomic scope" value="Eukaryota"/>
</dbReference>
<evidence type="ECO:0000256" key="7">
    <source>
        <dbReference type="ARBA" id="ARBA00023040"/>
    </source>
</evidence>
<dbReference type="RefSeq" id="XP_006024186.1">
    <property type="nucleotide sequence ID" value="XM_006024124.1"/>
</dbReference>
<feature type="transmembrane region" description="Helical" evidence="20">
    <location>
        <begin position="43"/>
        <end position="63"/>
    </location>
</feature>
<evidence type="ECO:0000256" key="15">
    <source>
        <dbReference type="ARBA" id="ARBA00031493"/>
    </source>
</evidence>
<dbReference type="Pfam" id="PF00001">
    <property type="entry name" value="7tm_1"/>
    <property type="match status" value="2"/>
</dbReference>
<keyword evidence="10" id="KW-1015">Disulfide bond</keyword>
<evidence type="ECO:0000259" key="21">
    <source>
        <dbReference type="PROSITE" id="PS50262"/>
    </source>
</evidence>
<evidence type="ECO:0000256" key="4">
    <source>
        <dbReference type="ARBA" id="ARBA00022692"/>
    </source>
</evidence>
<dbReference type="KEGG" id="asn:102369299"/>
<gene>
    <name evidence="23" type="primary">MC2R</name>
</gene>
<dbReference type="GeneID" id="102369299"/>
<dbReference type="PROSITE" id="PS50262">
    <property type="entry name" value="G_PROTEIN_RECEP_F1_2"/>
    <property type="match status" value="1"/>
</dbReference>
<dbReference type="AlphaFoldDB" id="A0A1U7S1Y6"/>
<keyword evidence="11 19" id="KW-0675">Receptor</keyword>
<name>A0A1U7S1Y6_ALLSI</name>
<dbReference type="PRINTS" id="PR00237">
    <property type="entry name" value="GPCRRHODOPSN"/>
</dbReference>
<feature type="transmembrane region" description="Helical" evidence="20">
    <location>
        <begin position="187"/>
        <end position="213"/>
    </location>
</feature>
<feature type="domain" description="G-protein coupled receptors family 1 profile" evidence="21">
    <location>
        <begin position="54"/>
        <end position="295"/>
    </location>
</feature>
<dbReference type="SMART" id="SM01381">
    <property type="entry name" value="7TM_GPCR_Srsx"/>
    <property type="match status" value="1"/>
</dbReference>